<dbReference type="AlphaFoldDB" id="A0A2M6WBU7"/>
<gene>
    <name evidence="1" type="ORF">COU22_03170</name>
</gene>
<dbReference type="EMBL" id="PFBO01000115">
    <property type="protein sequence ID" value="PIT90266.1"/>
    <property type="molecule type" value="Genomic_DNA"/>
</dbReference>
<proteinExistence type="predicted"/>
<accession>A0A2M6WBU7</accession>
<feature type="non-terminal residue" evidence="1">
    <location>
        <position position="1"/>
    </location>
</feature>
<protein>
    <submittedName>
        <fullName evidence="1">Uncharacterized protein</fullName>
    </submittedName>
</protein>
<evidence type="ECO:0000313" key="1">
    <source>
        <dbReference type="EMBL" id="PIT90266.1"/>
    </source>
</evidence>
<comment type="caution">
    <text evidence="1">The sequence shown here is derived from an EMBL/GenBank/DDBJ whole genome shotgun (WGS) entry which is preliminary data.</text>
</comment>
<name>A0A2M6WBU7_9BACT</name>
<evidence type="ECO:0000313" key="2">
    <source>
        <dbReference type="Proteomes" id="UP000230543"/>
    </source>
</evidence>
<dbReference type="Proteomes" id="UP000230543">
    <property type="component" value="Unassembled WGS sequence"/>
</dbReference>
<sequence>TPEDLSIERLVFYISPPKDPFTWNDSLVDYNYDSQPMVTIVMQSQSLYQEADLTERTADLQTTVTTRKYVR</sequence>
<reference evidence="2" key="1">
    <citation type="submission" date="2017-09" db="EMBL/GenBank/DDBJ databases">
        <title>Depth-based differentiation of microbial function through sediment-hosted aquifers and enrichment of novel symbionts in the deep terrestrial subsurface.</title>
        <authorList>
            <person name="Probst A.J."/>
            <person name="Ladd B."/>
            <person name="Jarett J.K."/>
            <person name="Geller-Mcgrath D.E."/>
            <person name="Sieber C.M.K."/>
            <person name="Emerson J.B."/>
            <person name="Anantharaman K."/>
            <person name="Thomas B.C."/>
            <person name="Malmstrom R."/>
            <person name="Stieglmeier M."/>
            <person name="Klingl A."/>
            <person name="Woyke T."/>
            <person name="Ryan C.M."/>
            <person name="Banfield J.F."/>
        </authorList>
    </citation>
    <scope>NUCLEOTIDE SEQUENCE [LARGE SCALE GENOMIC DNA]</scope>
</reference>
<organism evidence="1 2">
    <name type="scientific">Candidatus Komeilibacteria bacterium CG10_big_fil_rev_8_21_14_0_10_41_13</name>
    <dbReference type="NCBI Taxonomy" id="1974476"/>
    <lineage>
        <taxon>Bacteria</taxon>
        <taxon>Candidatus Komeiliibacteriota</taxon>
    </lineage>
</organism>